<organism evidence="2 3">
    <name type="scientific">Candidatus Anaerobiospirillum pullistercoris</name>
    <dbReference type="NCBI Taxonomy" id="2838452"/>
    <lineage>
        <taxon>Bacteria</taxon>
        <taxon>Pseudomonadati</taxon>
        <taxon>Pseudomonadota</taxon>
        <taxon>Gammaproteobacteria</taxon>
        <taxon>Aeromonadales</taxon>
        <taxon>Succinivibrionaceae</taxon>
        <taxon>Anaerobiospirillum</taxon>
    </lineage>
</organism>
<evidence type="ECO:0000256" key="1">
    <source>
        <dbReference type="SAM" id="MobiDB-lite"/>
    </source>
</evidence>
<proteinExistence type="predicted"/>
<feature type="compositionally biased region" description="Low complexity" evidence="1">
    <location>
        <begin position="554"/>
        <end position="566"/>
    </location>
</feature>
<comment type="caution">
    <text evidence="2">The sequence shown here is derived from an EMBL/GenBank/DDBJ whole genome shotgun (WGS) entry which is preliminary data.</text>
</comment>
<sequence length="581" mass="63986">MDTNQTNNTAAGIKENIPMADDLSWRNQHALLQLHPYVDEVVAKEQLKLTTSQQSLAKQYPLSIDYLAYLSQHEQYKDACTFLAYNLHHRIAVWWGYMCVVDVLTEILQKPAPVKDLSDVAKPRPFELPPFVQEMQKQAAQESPIDPKIMDQLNAAQARLKDIEQQLRQIIPAQLFDFADQALAEQNAYFKKVHGMEPMELLNSLVDKAVQIQEQEKRTGMSANIDPNSQIFAETKAIEEKVEKIRQETVALVKSALPAIDTEQQNKDRLSCLDAVFAYIAAPDEVNAQRLLDLGNKIPDKNEGLLSLVAFWSYGDLMPQGKQVIPTPIGLMSNGLNCLLLSCALQQGGIFNFAQRFQRYYNFGYECLLGKSNWSPYVAAGTSLHEERTKQIMDTLGIGDPIGTVQADASNAVKEHAANTTDFTEAQGNAFAQVGAQGNAQGNSATSSSQQTKVGIQSELLSDLQRLHQQVSAMKGMGRTNTASPWDSPASTNTTTTNVPHTDARTTAPAPASAQYKGSSNASDAAEQQLYQEMQRMRSQLQVQEQQLAKDLATKSASTSSSASTSGDTKTPTPPNARFRG</sequence>
<accession>A0A9D2AZR5</accession>
<protein>
    <submittedName>
        <fullName evidence="2">Uncharacterized protein</fullName>
    </submittedName>
</protein>
<feature type="compositionally biased region" description="Polar residues" evidence="1">
    <location>
        <begin position="479"/>
        <end position="491"/>
    </location>
</feature>
<reference evidence="2" key="2">
    <citation type="submission" date="2021-04" db="EMBL/GenBank/DDBJ databases">
        <authorList>
            <person name="Gilroy R."/>
        </authorList>
    </citation>
    <scope>NUCLEOTIDE SEQUENCE</scope>
    <source>
        <strain evidence="2">USASDec5-558</strain>
    </source>
</reference>
<dbReference type="Pfam" id="PF22011">
    <property type="entry name" value="DUF6931"/>
    <property type="match status" value="2"/>
</dbReference>
<evidence type="ECO:0000313" key="3">
    <source>
        <dbReference type="Proteomes" id="UP000886829"/>
    </source>
</evidence>
<feature type="region of interest" description="Disordered" evidence="1">
    <location>
        <begin position="473"/>
        <end position="581"/>
    </location>
</feature>
<evidence type="ECO:0000313" key="2">
    <source>
        <dbReference type="EMBL" id="HIX56227.1"/>
    </source>
</evidence>
<dbReference type="InterPro" id="IPR053855">
    <property type="entry name" value="DUF6931"/>
</dbReference>
<reference evidence="2" key="1">
    <citation type="journal article" date="2021" name="PeerJ">
        <title>Extensive microbial diversity within the chicken gut microbiome revealed by metagenomics and culture.</title>
        <authorList>
            <person name="Gilroy R."/>
            <person name="Ravi A."/>
            <person name="Getino M."/>
            <person name="Pursley I."/>
            <person name="Horton D.L."/>
            <person name="Alikhan N.F."/>
            <person name="Baker D."/>
            <person name="Gharbi K."/>
            <person name="Hall N."/>
            <person name="Watson M."/>
            <person name="Adriaenssens E.M."/>
            <person name="Foster-Nyarko E."/>
            <person name="Jarju S."/>
            <person name="Secka A."/>
            <person name="Antonio M."/>
            <person name="Oren A."/>
            <person name="Chaudhuri R.R."/>
            <person name="La Ragione R."/>
            <person name="Hildebrand F."/>
            <person name="Pallen M.J."/>
        </authorList>
    </citation>
    <scope>NUCLEOTIDE SEQUENCE</scope>
    <source>
        <strain evidence="2">USASDec5-558</strain>
    </source>
</reference>
<feature type="compositionally biased region" description="Polar residues" evidence="1">
    <location>
        <begin position="529"/>
        <end position="547"/>
    </location>
</feature>
<dbReference type="Proteomes" id="UP000886829">
    <property type="component" value="Unassembled WGS sequence"/>
</dbReference>
<dbReference type="EMBL" id="DXEV01000038">
    <property type="protein sequence ID" value="HIX56227.1"/>
    <property type="molecule type" value="Genomic_DNA"/>
</dbReference>
<gene>
    <name evidence="2" type="ORF">H9850_01990</name>
</gene>
<dbReference type="AlphaFoldDB" id="A0A9D2AZR5"/>
<name>A0A9D2AZR5_9GAMM</name>